<comment type="caution">
    <text evidence="1">The sequence shown here is derived from an EMBL/GenBank/DDBJ whole genome shotgun (WGS) entry which is preliminary data.</text>
</comment>
<accession>A0ACB6Z106</accession>
<organism evidence="1 2">
    <name type="scientific">Thelephora ganbajun</name>
    <name type="common">Ganba fungus</name>
    <dbReference type="NCBI Taxonomy" id="370292"/>
    <lineage>
        <taxon>Eukaryota</taxon>
        <taxon>Fungi</taxon>
        <taxon>Dikarya</taxon>
        <taxon>Basidiomycota</taxon>
        <taxon>Agaricomycotina</taxon>
        <taxon>Agaricomycetes</taxon>
        <taxon>Thelephorales</taxon>
        <taxon>Thelephoraceae</taxon>
        <taxon>Thelephora</taxon>
    </lineage>
</organism>
<sequence length="54" mass="6315">MSEISENTSASKNPLAYTYVLRIYFHNFPLVYFLYDTSSRCVSRGMNVRRGVFI</sequence>
<evidence type="ECO:0000313" key="2">
    <source>
        <dbReference type="Proteomes" id="UP000886501"/>
    </source>
</evidence>
<name>A0ACB6Z106_THEGA</name>
<proteinExistence type="predicted"/>
<gene>
    <name evidence="1" type="ORF">BDM02DRAFT_1471871</name>
</gene>
<protein>
    <submittedName>
        <fullName evidence="1">Uncharacterized protein</fullName>
    </submittedName>
</protein>
<reference evidence="1" key="1">
    <citation type="submission" date="2019-10" db="EMBL/GenBank/DDBJ databases">
        <authorList>
            <consortium name="DOE Joint Genome Institute"/>
            <person name="Kuo A."/>
            <person name="Miyauchi S."/>
            <person name="Kiss E."/>
            <person name="Drula E."/>
            <person name="Kohler A."/>
            <person name="Sanchez-Garcia M."/>
            <person name="Andreopoulos B."/>
            <person name="Barry K.W."/>
            <person name="Bonito G."/>
            <person name="Buee M."/>
            <person name="Carver A."/>
            <person name="Chen C."/>
            <person name="Cichocki N."/>
            <person name="Clum A."/>
            <person name="Culley D."/>
            <person name="Crous P.W."/>
            <person name="Fauchery L."/>
            <person name="Girlanda M."/>
            <person name="Hayes R."/>
            <person name="Keri Z."/>
            <person name="Labutti K."/>
            <person name="Lipzen A."/>
            <person name="Lombard V."/>
            <person name="Magnuson J."/>
            <person name="Maillard F."/>
            <person name="Morin E."/>
            <person name="Murat C."/>
            <person name="Nolan M."/>
            <person name="Ohm R."/>
            <person name="Pangilinan J."/>
            <person name="Pereira M."/>
            <person name="Perotto S."/>
            <person name="Peter M."/>
            <person name="Riley R."/>
            <person name="Sitrit Y."/>
            <person name="Stielow B."/>
            <person name="Szollosi G."/>
            <person name="Zifcakova L."/>
            <person name="Stursova M."/>
            <person name="Spatafora J.W."/>
            <person name="Tedersoo L."/>
            <person name="Vaario L.-M."/>
            <person name="Yamada A."/>
            <person name="Yan M."/>
            <person name="Wang P."/>
            <person name="Xu J."/>
            <person name="Bruns T."/>
            <person name="Baldrian P."/>
            <person name="Vilgalys R."/>
            <person name="Henrissat B."/>
            <person name="Grigoriev I.V."/>
            <person name="Hibbett D."/>
            <person name="Nagy L.G."/>
            <person name="Martin F.M."/>
        </authorList>
    </citation>
    <scope>NUCLEOTIDE SEQUENCE</scope>
    <source>
        <strain evidence="1">P2</strain>
    </source>
</reference>
<reference evidence="1" key="2">
    <citation type="journal article" date="2020" name="Nat. Commun.">
        <title>Large-scale genome sequencing of mycorrhizal fungi provides insights into the early evolution of symbiotic traits.</title>
        <authorList>
            <person name="Miyauchi S."/>
            <person name="Kiss E."/>
            <person name="Kuo A."/>
            <person name="Drula E."/>
            <person name="Kohler A."/>
            <person name="Sanchez-Garcia M."/>
            <person name="Morin E."/>
            <person name="Andreopoulos B."/>
            <person name="Barry K.W."/>
            <person name="Bonito G."/>
            <person name="Buee M."/>
            <person name="Carver A."/>
            <person name="Chen C."/>
            <person name="Cichocki N."/>
            <person name="Clum A."/>
            <person name="Culley D."/>
            <person name="Crous P.W."/>
            <person name="Fauchery L."/>
            <person name="Girlanda M."/>
            <person name="Hayes R.D."/>
            <person name="Keri Z."/>
            <person name="LaButti K."/>
            <person name="Lipzen A."/>
            <person name="Lombard V."/>
            <person name="Magnuson J."/>
            <person name="Maillard F."/>
            <person name="Murat C."/>
            <person name="Nolan M."/>
            <person name="Ohm R.A."/>
            <person name="Pangilinan J."/>
            <person name="Pereira M.F."/>
            <person name="Perotto S."/>
            <person name="Peter M."/>
            <person name="Pfister S."/>
            <person name="Riley R."/>
            <person name="Sitrit Y."/>
            <person name="Stielow J.B."/>
            <person name="Szollosi G."/>
            <person name="Zifcakova L."/>
            <person name="Stursova M."/>
            <person name="Spatafora J.W."/>
            <person name="Tedersoo L."/>
            <person name="Vaario L.M."/>
            <person name="Yamada A."/>
            <person name="Yan M."/>
            <person name="Wang P."/>
            <person name="Xu J."/>
            <person name="Bruns T."/>
            <person name="Baldrian P."/>
            <person name="Vilgalys R."/>
            <person name="Dunand C."/>
            <person name="Henrissat B."/>
            <person name="Grigoriev I.V."/>
            <person name="Hibbett D."/>
            <person name="Nagy L.G."/>
            <person name="Martin F.M."/>
        </authorList>
    </citation>
    <scope>NUCLEOTIDE SEQUENCE</scope>
    <source>
        <strain evidence="1">P2</strain>
    </source>
</reference>
<dbReference type="Proteomes" id="UP000886501">
    <property type="component" value="Unassembled WGS sequence"/>
</dbReference>
<keyword evidence="2" id="KW-1185">Reference proteome</keyword>
<evidence type="ECO:0000313" key="1">
    <source>
        <dbReference type="EMBL" id="KAF9643415.1"/>
    </source>
</evidence>
<dbReference type="EMBL" id="MU118227">
    <property type="protein sequence ID" value="KAF9643415.1"/>
    <property type="molecule type" value="Genomic_DNA"/>
</dbReference>